<organism evidence="5 6">
    <name type="scientific">Alicyclobacillus acidocaldarius (strain Tc-4-1)</name>
    <name type="common">Bacillus acidocaldarius</name>
    <dbReference type="NCBI Taxonomy" id="1048834"/>
    <lineage>
        <taxon>Bacteria</taxon>
        <taxon>Bacillati</taxon>
        <taxon>Bacillota</taxon>
        <taxon>Bacilli</taxon>
        <taxon>Bacillales</taxon>
        <taxon>Alicyclobacillaceae</taxon>
        <taxon>Alicyclobacillus</taxon>
    </lineage>
</organism>
<dbReference type="Gene3D" id="1.10.287.130">
    <property type="match status" value="1"/>
</dbReference>
<reference evidence="6" key="2">
    <citation type="submission" date="2011-06" db="EMBL/GenBank/DDBJ databases">
        <title>The complete genome sequence of Alicyclobacillus acidocaldarius sp. Tc-4-1.</title>
        <authorList>
            <person name="Chen Y."/>
            <person name="He Y."/>
            <person name="Dong Z."/>
            <person name="Hu S."/>
        </authorList>
    </citation>
    <scope>NUCLEOTIDE SEQUENCE [LARGE SCALE GENOMIC DNA]</scope>
    <source>
        <strain evidence="6">Tc-4-1</strain>
    </source>
</reference>
<dbReference type="Pfam" id="PF14689">
    <property type="entry name" value="SPOB_a"/>
    <property type="match status" value="1"/>
</dbReference>
<dbReference type="eggNOG" id="COG3290">
    <property type="taxonomic scope" value="Bacteria"/>
</dbReference>
<gene>
    <name evidence="5" type="ordered locus">TC41_1909</name>
</gene>
<keyword evidence="3" id="KW-0418">Kinase</keyword>
<dbReference type="GO" id="GO:0000155">
    <property type="term" value="F:phosphorelay sensor kinase activity"/>
    <property type="evidence" value="ECO:0007669"/>
    <property type="project" value="InterPro"/>
</dbReference>
<name>F8IDH1_ALIAT</name>
<dbReference type="AlphaFoldDB" id="F8IDH1"/>
<dbReference type="InterPro" id="IPR039506">
    <property type="entry name" value="SPOB_a"/>
</dbReference>
<dbReference type="Proteomes" id="UP000000292">
    <property type="component" value="Chromosome"/>
</dbReference>
<evidence type="ECO:0000256" key="2">
    <source>
        <dbReference type="ARBA" id="ARBA00022679"/>
    </source>
</evidence>
<dbReference type="SUPFAM" id="SSF55890">
    <property type="entry name" value="Sporulation response regulatory protein Spo0B"/>
    <property type="match status" value="1"/>
</dbReference>
<dbReference type="STRING" id="1048834.TC41_1909"/>
<keyword evidence="1" id="KW-0597">Phosphoprotein</keyword>
<reference evidence="5 6" key="1">
    <citation type="journal article" date="2011" name="J. Bacteriol.">
        <title>Complete Genome Sequence of Alicyclobacillus acidocaldarius Strain Tc-4-1.</title>
        <authorList>
            <person name="Chen Y."/>
            <person name="He Y."/>
            <person name="Zhang B."/>
            <person name="Yang J."/>
            <person name="Li W."/>
            <person name="Dong Z."/>
            <person name="Hu S."/>
        </authorList>
    </citation>
    <scope>NUCLEOTIDE SEQUENCE [LARGE SCALE GENOMIC DNA]</scope>
    <source>
        <strain evidence="5 6">Tc-4-1</strain>
    </source>
</reference>
<protein>
    <recommendedName>
        <fullName evidence="4">SpoOB alpha-helical domain-containing protein</fullName>
    </recommendedName>
</protein>
<evidence type="ECO:0000259" key="4">
    <source>
        <dbReference type="Pfam" id="PF14689"/>
    </source>
</evidence>
<dbReference type="PATRIC" id="fig|1048834.4.peg.1799"/>
<evidence type="ECO:0000313" key="6">
    <source>
        <dbReference type="Proteomes" id="UP000000292"/>
    </source>
</evidence>
<dbReference type="EMBL" id="CP002902">
    <property type="protein sequence ID" value="AEJ43824.1"/>
    <property type="molecule type" value="Genomic_DNA"/>
</dbReference>
<dbReference type="HOGENOM" id="CLU_1754981_0_0_9"/>
<dbReference type="InterPro" id="IPR016120">
    <property type="entry name" value="Sig_transdc_His_kin_SpoOB"/>
</dbReference>
<proteinExistence type="predicted"/>
<accession>F8IDH1</accession>
<evidence type="ECO:0000313" key="5">
    <source>
        <dbReference type="EMBL" id="AEJ43824.1"/>
    </source>
</evidence>
<feature type="domain" description="SpoOB alpha-helical" evidence="4">
    <location>
        <begin position="7"/>
        <end position="53"/>
    </location>
</feature>
<sequence>MEHATGLESFRRHRHDVLNQLQIIRALIQMNRADRAIAAMDRLAEWLQSLGRVQQAVGSSAELVVWTLAACPHVVVDDILVEEAPDGDTVVQWISFLTELEERLALGGRSLRMKLRVSSNALWVAWDARDLEVADWEERYVRIHFARG</sequence>
<evidence type="ECO:0000256" key="3">
    <source>
        <dbReference type="ARBA" id="ARBA00022777"/>
    </source>
</evidence>
<dbReference type="KEGG" id="aad:TC41_1909"/>
<evidence type="ECO:0000256" key="1">
    <source>
        <dbReference type="ARBA" id="ARBA00022553"/>
    </source>
</evidence>
<keyword evidence="2" id="KW-0808">Transferase</keyword>